<proteinExistence type="predicted"/>
<evidence type="ECO:0000313" key="9">
    <source>
        <dbReference type="EMBL" id="GFH60013.1"/>
    </source>
</evidence>
<name>A0AAD3D938_9STRA</name>
<dbReference type="Gene3D" id="1.25.40.20">
    <property type="entry name" value="Ankyrin repeat-containing domain"/>
    <property type="match status" value="2"/>
</dbReference>
<dbReference type="GO" id="GO:0016020">
    <property type="term" value="C:membrane"/>
    <property type="evidence" value="ECO:0007669"/>
    <property type="project" value="UniProtKB-SubCell"/>
</dbReference>
<dbReference type="GO" id="GO:0005216">
    <property type="term" value="F:monoatomic ion channel activity"/>
    <property type="evidence" value="ECO:0007669"/>
    <property type="project" value="InterPro"/>
</dbReference>
<reference evidence="9 10" key="1">
    <citation type="journal article" date="2021" name="Sci. Rep.">
        <title>The genome of the diatom Chaetoceros tenuissimus carries an ancient integrated fragment of an extant virus.</title>
        <authorList>
            <person name="Hongo Y."/>
            <person name="Kimura K."/>
            <person name="Takaki Y."/>
            <person name="Yoshida Y."/>
            <person name="Baba S."/>
            <person name="Kobayashi G."/>
            <person name="Nagasaki K."/>
            <person name="Hano T."/>
            <person name="Tomaru Y."/>
        </authorList>
    </citation>
    <scope>NUCLEOTIDE SEQUENCE [LARGE SCALE GENOMIC DNA]</scope>
    <source>
        <strain evidence="9 10">NIES-3715</strain>
    </source>
</reference>
<dbReference type="Gene3D" id="1.10.287.70">
    <property type="match status" value="1"/>
</dbReference>
<dbReference type="GO" id="GO:0051017">
    <property type="term" value="P:actin filament bundle assembly"/>
    <property type="evidence" value="ECO:0007669"/>
    <property type="project" value="TreeGrafter"/>
</dbReference>
<dbReference type="InterPro" id="IPR036770">
    <property type="entry name" value="Ankyrin_rpt-contain_sf"/>
</dbReference>
<keyword evidence="5" id="KW-0040">ANK repeat</keyword>
<dbReference type="InterPro" id="IPR002110">
    <property type="entry name" value="Ankyrin_rpt"/>
</dbReference>
<dbReference type="GO" id="GO:0051015">
    <property type="term" value="F:actin filament binding"/>
    <property type="evidence" value="ECO:0007669"/>
    <property type="project" value="TreeGrafter"/>
</dbReference>
<dbReference type="Proteomes" id="UP001054902">
    <property type="component" value="Unassembled WGS sequence"/>
</dbReference>
<dbReference type="PANTHER" id="PTHR24153">
    <property type="entry name" value="ESPIN"/>
    <property type="match status" value="1"/>
</dbReference>
<comment type="subcellular location">
    <subcellularLocation>
        <location evidence="1">Membrane</location>
        <topology evidence="1">Multi-pass membrane protein</topology>
    </subcellularLocation>
</comment>
<dbReference type="SUPFAM" id="SSF48403">
    <property type="entry name" value="Ankyrin repeat"/>
    <property type="match status" value="1"/>
</dbReference>
<organism evidence="9 10">
    <name type="scientific">Chaetoceros tenuissimus</name>
    <dbReference type="NCBI Taxonomy" id="426638"/>
    <lineage>
        <taxon>Eukaryota</taxon>
        <taxon>Sar</taxon>
        <taxon>Stramenopiles</taxon>
        <taxon>Ochrophyta</taxon>
        <taxon>Bacillariophyta</taxon>
        <taxon>Coscinodiscophyceae</taxon>
        <taxon>Chaetocerotophycidae</taxon>
        <taxon>Chaetocerotales</taxon>
        <taxon>Chaetocerotaceae</taxon>
        <taxon>Chaetoceros</taxon>
    </lineage>
</organism>
<evidence type="ECO:0000256" key="1">
    <source>
        <dbReference type="ARBA" id="ARBA00004141"/>
    </source>
</evidence>
<dbReference type="EMBL" id="BLLK01000069">
    <property type="protein sequence ID" value="GFH60013.1"/>
    <property type="molecule type" value="Genomic_DNA"/>
</dbReference>
<dbReference type="InterPro" id="IPR005821">
    <property type="entry name" value="Ion_trans_dom"/>
</dbReference>
<evidence type="ECO:0000256" key="4">
    <source>
        <dbReference type="ARBA" id="ARBA00022989"/>
    </source>
</evidence>
<feature type="transmembrane region" description="Helical" evidence="7">
    <location>
        <begin position="544"/>
        <end position="569"/>
    </location>
</feature>
<evidence type="ECO:0000256" key="5">
    <source>
        <dbReference type="ARBA" id="ARBA00023043"/>
    </source>
</evidence>
<protein>
    <recommendedName>
        <fullName evidence="8">Ion transport domain-containing protein</fullName>
    </recommendedName>
</protein>
<keyword evidence="3" id="KW-0677">Repeat</keyword>
<comment type="caution">
    <text evidence="9">The sequence shown here is derived from an EMBL/GenBank/DDBJ whole genome shotgun (WGS) entry which is preliminary data.</text>
</comment>
<dbReference type="AlphaFoldDB" id="A0AAD3D938"/>
<evidence type="ECO:0000256" key="2">
    <source>
        <dbReference type="ARBA" id="ARBA00022692"/>
    </source>
</evidence>
<dbReference type="InterPro" id="IPR052420">
    <property type="entry name" value="Espin/Espin-like"/>
</dbReference>
<evidence type="ECO:0000256" key="6">
    <source>
        <dbReference type="ARBA" id="ARBA00023136"/>
    </source>
</evidence>
<feature type="transmembrane region" description="Helical" evidence="7">
    <location>
        <begin position="655"/>
        <end position="677"/>
    </location>
</feature>
<feature type="domain" description="Ion transport" evidence="8">
    <location>
        <begin position="325"/>
        <end position="579"/>
    </location>
</feature>
<feature type="transmembrane region" description="Helical" evidence="7">
    <location>
        <begin position="469"/>
        <end position="487"/>
    </location>
</feature>
<evidence type="ECO:0000313" key="10">
    <source>
        <dbReference type="Proteomes" id="UP001054902"/>
    </source>
</evidence>
<keyword evidence="4 7" id="KW-1133">Transmembrane helix</keyword>
<feature type="transmembrane region" description="Helical" evidence="7">
    <location>
        <begin position="321"/>
        <end position="341"/>
    </location>
</feature>
<evidence type="ECO:0000259" key="8">
    <source>
        <dbReference type="Pfam" id="PF00520"/>
    </source>
</evidence>
<feature type="transmembrane region" description="Helical" evidence="7">
    <location>
        <begin position="443"/>
        <end position="462"/>
    </location>
</feature>
<dbReference type="Pfam" id="PF00520">
    <property type="entry name" value="Ion_trans"/>
    <property type="match status" value="1"/>
</dbReference>
<keyword evidence="10" id="KW-1185">Reference proteome</keyword>
<keyword evidence="6 7" id="KW-0472">Membrane</keyword>
<dbReference type="SMART" id="SM00248">
    <property type="entry name" value="ANK"/>
    <property type="match status" value="5"/>
</dbReference>
<accession>A0AAD3D938</accession>
<dbReference type="Pfam" id="PF12796">
    <property type="entry name" value="Ank_2"/>
    <property type="match status" value="2"/>
</dbReference>
<feature type="transmembrane region" description="Helical" evidence="7">
    <location>
        <begin position="353"/>
        <end position="371"/>
    </location>
</feature>
<dbReference type="GO" id="GO:0005737">
    <property type="term" value="C:cytoplasm"/>
    <property type="evidence" value="ECO:0007669"/>
    <property type="project" value="TreeGrafter"/>
</dbReference>
<sequence length="781" mass="88954">MSEFGNRASGRSSPHPKKSELFQKICDQLRLEQSDWSEILLWLSRHSNVEIIEAANFCGRKGKKPLHVACEAGAPLEVIEMLVKAAPSSIEWPDDSGWLPLHYATHHKVSDEVLQYLIDRFPEALKIQDKNGRNPVHYAVGDHNKEVSFGPSLFSSMLQNGAATMADKKGMICLHFACAYGASPEILESLIAANPKALSEKDQKGLTPLHFAIGNLKSKNCPKAVELILKYYPRIVNMDFEHKQHPIFFLASNAKKLKDVEEHRQNAIRCLQAYLDRNPAPNTNFFAAMQSLPKWLLDKATVHHNVQTHLNNRISSRFPTAIMMLDFYALLCVIASFTYVVIESIDRRNNDKLESGVNSSILAPLYLSAIYFTLREMVQVLSFIHLGLFSVWYKRGTNWMEILMIVLVLFWAIVLSQGIMATGTFRTCAALTIFFFWLNCLNFLRGLLVEFAVFVSGVIHVVKRLGPFLLALAIILVAFMQMFNFSFQETEYCDGYDGELSFVDKCDPESAVPYRFCSGGRSLLNVYTMLLGEVDESDFETSKFATFLFVVFVFLVVLLLATVLIAIVTDAYSVIRKERAAIVFWSNRLDFIVEMDVIKTVIWKDSDGKDSSIDSQSMATLIWGYILDIFDKDTSFVDDMKNWPLSFLLLQIIRVLIVLFVIPIWIGFGFVFVGVVWPAQWRQMILHQSISAHNNSAVEKMQHHHKEIQGLKHDVLAFQRDIVEQIKDQQEVTSALVAEVEIMKRQTLLEISEIRNVLQTLYDSQMKPERSPGEKDRYMHA</sequence>
<keyword evidence="2 7" id="KW-0812">Transmembrane</keyword>
<evidence type="ECO:0000256" key="3">
    <source>
        <dbReference type="ARBA" id="ARBA00022737"/>
    </source>
</evidence>
<dbReference type="PANTHER" id="PTHR24153:SF8">
    <property type="entry name" value="FORKED, ISOFORM F"/>
    <property type="match status" value="1"/>
</dbReference>
<feature type="transmembrane region" description="Helical" evidence="7">
    <location>
        <begin position="405"/>
        <end position="437"/>
    </location>
</feature>
<gene>
    <name evidence="9" type="ORF">CTEN210_16489</name>
</gene>
<evidence type="ECO:0000256" key="7">
    <source>
        <dbReference type="SAM" id="Phobius"/>
    </source>
</evidence>